<protein>
    <recommendedName>
        <fullName evidence="1">Glycosyltransferase 2-like domain-containing protein</fullName>
    </recommendedName>
</protein>
<feature type="domain" description="Glycosyltransferase 2-like" evidence="1">
    <location>
        <begin position="4"/>
        <end position="106"/>
    </location>
</feature>
<organism evidence="2 3">
    <name type="scientific">Candidatus Collierbacteria bacterium GW2011_GWB1_44_6</name>
    <dbReference type="NCBI Taxonomy" id="1618384"/>
    <lineage>
        <taxon>Bacteria</taxon>
        <taxon>Candidatus Collieribacteriota</taxon>
    </lineage>
</organism>
<dbReference type="Gene3D" id="3.90.550.10">
    <property type="entry name" value="Spore Coat Polysaccharide Biosynthesis Protein SpsA, Chain A"/>
    <property type="match status" value="1"/>
</dbReference>
<dbReference type="InterPro" id="IPR029044">
    <property type="entry name" value="Nucleotide-diphossugar_trans"/>
</dbReference>
<comment type="caution">
    <text evidence="2">The sequence shown here is derived from an EMBL/GenBank/DDBJ whole genome shotgun (WGS) entry which is preliminary data.</text>
</comment>
<dbReference type="SUPFAM" id="SSF53448">
    <property type="entry name" value="Nucleotide-diphospho-sugar transferases"/>
    <property type="match status" value="1"/>
</dbReference>
<proteinExistence type="predicted"/>
<evidence type="ECO:0000313" key="3">
    <source>
        <dbReference type="Proteomes" id="UP000034835"/>
    </source>
</evidence>
<accession>A0A0G1JMY4</accession>
<sequence>MLTIAIPSKTEKFLQKTILDVLEKATGDIEILPILDGYELPKNEIVHDPRVRYIHLPAVPYSQKRQGINLAVSQAKGEYVMSLDAHCMMAKGFDTQLAKDHKPNWVQIPRRNRLDADKWSLQPQSDNRPPIDYEYFMFPPMLKDHSIHGFKWDARTLSRWDIPIDDTIQFQGSCWFMTKKWFKKMGFMQVEGYTGWGQEAEEISFTTWKNGGRVVTNKNTWYAHLHKGVAHGRMYHLSREENRRSYAYSYNKWIVENKEFFCGLIEKFAPLPGWPANWKEQLWPVAPTAIIGSSMKKPNSTVIYVTSNVEELKFENHIKKELVKNSQGLPIVSVSRRPIKLGKNINVGNVPISESTTLRQILKGLEAAKTEWAIVAKDDYVYPPEYFSFTPPTKDRVYSYSNVWVLGDKYWKKGPSEYAQMANRKFWIAQIKKALEGKEGWEETSFPPVFTDRGSWTSDNPVLNFKSTSGLRRFPSVLRNVFPKKSLPYWGTASELKARMGIV</sequence>
<gene>
    <name evidence="2" type="ORF">UW68_C0027G0011</name>
</gene>
<dbReference type="Proteomes" id="UP000034835">
    <property type="component" value="Unassembled WGS sequence"/>
</dbReference>
<evidence type="ECO:0000259" key="1">
    <source>
        <dbReference type="Pfam" id="PF00535"/>
    </source>
</evidence>
<reference evidence="2 3" key="1">
    <citation type="journal article" date="2015" name="Nature">
        <title>rRNA introns, odd ribosomes, and small enigmatic genomes across a large radiation of phyla.</title>
        <authorList>
            <person name="Brown C.T."/>
            <person name="Hug L.A."/>
            <person name="Thomas B.C."/>
            <person name="Sharon I."/>
            <person name="Castelle C.J."/>
            <person name="Singh A."/>
            <person name="Wilkins M.J."/>
            <person name="Williams K.H."/>
            <person name="Banfield J.F."/>
        </authorList>
    </citation>
    <scope>NUCLEOTIDE SEQUENCE [LARGE SCALE GENOMIC DNA]</scope>
</reference>
<dbReference type="Pfam" id="PF00535">
    <property type="entry name" value="Glycos_transf_2"/>
    <property type="match status" value="1"/>
</dbReference>
<dbReference type="AlphaFoldDB" id="A0A0G1JMY4"/>
<dbReference type="EMBL" id="LCJG01000027">
    <property type="protein sequence ID" value="KKT72725.1"/>
    <property type="molecule type" value="Genomic_DNA"/>
</dbReference>
<dbReference type="InterPro" id="IPR001173">
    <property type="entry name" value="Glyco_trans_2-like"/>
</dbReference>
<evidence type="ECO:0000313" key="2">
    <source>
        <dbReference type="EMBL" id="KKT72725.1"/>
    </source>
</evidence>
<dbReference type="STRING" id="1618384.UW68_C0027G0011"/>
<name>A0A0G1JMY4_9BACT</name>